<comment type="caution">
    <text evidence="1">The sequence shown here is derived from an EMBL/GenBank/DDBJ whole genome shotgun (WGS) entry which is preliminary data.</text>
</comment>
<keyword evidence="2" id="KW-1185">Reference proteome</keyword>
<sequence>MFITNMDSFLLNVMTRLYKEDYITNEIRIVINKLLTWYNEVNFIWRRKNE</sequence>
<dbReference type="EMBL" id="LHUR01000019">
    <property type="protein sequence ID" value="KOA20117.1"/>
    <property type="molecule type" value="Genomic_DNA"/>
</dbReference>
<accession>A0A0L6ZAY0</accession>
<proteinExistence type="predicted"/>
<dbReference type="STRING" id="36844.SAMN04488501_13120"/>
<dbReference type="Proteomes" id="UP000037043">
    <property type="component" value="Unassembled WGS sequence"/>
</dbReference>
<organism evidence="1 2">
    <name type="scientific">Clostridium homopropionicum DSM 5847</name>
    <dbReference type="NCBI Taxonomy" id="1121318"/>
    <lineage>
        <taxon>Bacteria</taxon>
        <taxon>Bacillati</taxon>
        <taxon>Bacillota</taxon>
        <taxon>Clostridia</taxon>
        <taxon>Eubacteriales</taxon>
        <taxon>Clostridiaceae</taxon>
        <taxon>Clostridium</taxon>
    </lineage>
</organism>
<name>A0A0L6ZAY0_9CLOT</name>
<gene>
    <name evidence="1" type="ORF">CLHOM_14870</name>
</gene>
<evidence type="ECO:0000313" key="1">
    <source>
        <dbReference type="EMBL" id="KOA20117.1"/>
    </source>
</evidence>
<dbReference type="PATRIC" id="fig|1121318.3.peg.1495"/>
<dbReference type="AlphaFoldDB" id="A0A0L6ZAY0"/>
<evidence type="ECO:0000313" key="2">
    <source>
        <dbReference type="Proteomes" id="UP000037043"/>
    </source>
</evidence>
<protein>
    <submittedName>
        <fullName evidence="1">Uncharacterized protein</fullName>
    </submittedName>
</protein>
<reference evidence="2" key="1">
    <citation type="submission" date="2015-08" db="EMBL/GenBank/DDBJ databases">
        <title>Genome sequence of the strict anaerobe Clostridium homopropionicum LuHBu1 (DSM 5847T).</title>
        <authorList>
            <person name="Poehlein A."/>
            <person name="Beck M."/>
            <person name="Schiel-Bengelsdorf B."/>
            <person name="Bengelsdorf F.R."/>
            <person name="Daniel R."/>
            <person name="Duerre P."/>
        </authorList>
    </citation>
    <scope>NUCLEOTIDE SEQUENCE [LARGE SCALE GENOMIC DNA]</scope>
    <source>
        <strain evidence="2">DSM 5847</strain>
    </source>
</reference>